<feature type="domain" description="WW" evidence="4">
    <location>
        <begin position="54"/>
        <end position="81"/>
    </location>
</feature>
<feature type="compositionally biased region" description="Low complexity" evidence="1">
    <location>
        <begin position="162"/>
        <end position="173"/>
    </location>
</feature>
<dbReference type="InterPro" id="IPR036020">
    <property type="entry name" value="WW_dom_sf"/>
</dbReference>
<name>A0A835WBG7_CHLIN</name>
<organism evidence="5 6">
    <name type="scientific">Chlamydomonas incerta</name>
    <dbReference type="NCBI Taxonomy" id="51695"/>
    <lineage>
        <taxon>Eukaryota</taxon>
        <taxon>Viridiplantae</taxon>
        <taxon>Chlorophyta</taxon>
        <taxon>core chlorophytes</taxon>
        <taxon>Chlorophyceae</taxon>
        <taxon>CS clade</taxon>
        <taxon>Chlamydomonadales</taxon>
        <taxon>Chlamydomonadaceae</taxon>
        <taxon>Chlamydomonas</taxon>
    </lineage>
</organism>
<evidence type="ECO:0000313" key="6">
    <source>
        <dbReference type="Proteomes" id="UP000650467"/>
    </source>
</evidence>
<proteinExistence type="predicted"/>
<protein>
    <recommendedName>
        <fullName evidence="4">WW domain-containing protein</fullName>
    </recommendedName>
</protein>
<comment type="caution">
    <text evidence="5">The sequence shown here is derived from an EMBL/GenBank/DDBJ whole genome shotgun (WGS) entry which is preliminary data.</text>
</comment>
<dbReference type="AlphaFoldDB" id="A0A835WBG7"/>
<dbReference type="Proteomes" id="UP000650467">
    <property type="component" value="Unassembled WGS sequence"/>
</dbReference>
<dbReference type="CDD" id="cd00201">
    <property type="entry name" value="WW"/>
    <property type="match status" value="1"/>
</dbReference>
<dbReference type="Pfam" id="PF00397">
    <property type="entry name" value="WW"/>
    <property type="match status" value="1"/>
</dbReference>
<dbReference type="PROSITE" id="PS51257">
    <property type="entry name" value="PROKAR_LIPOPROTEIN"/>
    <property type="match status" value="1"/>
</dbReference>
<keyword evidence="2" id="KW-0472">Membrane</keyword>
<evidence type="ECO:0000256" key="3">
    <source>
        <dbReference type="SAM" id="SignalP"/>
    </source>
</evidence>
<keyword evidence="3" id="KW-0732">Signal</keyword>
<dbReference type="PROSITE" id="PS50020">
    <property type="entry name" value="WW_DOMAIN_2"/>
    <property type="match status" value="1"/>
</dbReference>
<feature type="region of interest" description="Disordered" evidence="1">
    <location>
        <begin position="132"/>
        <end position="179"/>
    </location>
</feature>
<dbReference type="PROSITE" id="PS01159">
    <property type="entry name" value="WW_DOMAIN_1"/>
    <property type="match status" value="1"/>
</dbReference>
<reference evidence="5" key="1">
    <citation type="journal article" date="2020" name="bioRxiv">
        <title>Comparative genomics of Chlamydomonas.</title>
        <authorList>
            <person name="Craig R.J."/>
            <person name="Hasan A.R."/>
            <person name="Ness R.W."/>
            <person name="Keightley P.D."/>
        </authorList>
    </citation>
    <scope>NUCLEOTIDE SEQUENCE</scope>
    <source>
        <strain evidence="5">SAG 7.73</strain>
    </source>
</reference>
<gene>
    <name evidence="5" type="ORF">HXX76_001046</name>
</gene>
<keyword evidence="2" id="KW-0812">Transmembrane</keyword>
<feature type="transmembrane region" description="Helical" evidence="2">
    <location>
        <begin position="90"/>
        <end position="113"/>
    </location>
</feature>
<evidence type="ECO:0000259" key="4">
    <source>
        <dbReference type="PROSITE" id="PS50020"/>
    </source>
</evidence>
<dbReference type="Gene3D" id="2.20.70.10">
    <property type="match status" value="1"/>
</dbReference>
<keyword evidence="6" id="KW-1185">Reference proteome</keyword>
<feature type="signal peptide" evidence="3">
    <location>
        <begin position="1"/>
        <end position="27"/>
    </location>
</feature>
<dbReference type="InterPro" id="IPR001202">
    <property type="entry name" value="WW_dom"/>
</dbReference>
<sequence>MKSRRAAAVFVLAIIACSVLLAAGASADSKDAKDTKTKRKNLPTKAFIHEGKHWTVHKTSEGRAFFYNVESGATQWTDPRVEQMTPHQRMIVIAMFATPFVLMIAGGAAYILWVRSKHPELLKGPKKVKGLKNWERALQPPKVNKPRARSSSPPPEDAVKRAAAAPAAAASAAEVKKDQ</sequence>
<dbReference type="SUPFAM" id="SSF51045">
    <property type="entry name" value="WW domain"/>
    <property type="match status" value="1"/>
</dbReference>
<evidence type="ECO:0000256" key="2">
    <source>
        <dbReference type="SAM" id="Phobius"/>
    </source>
</evidence>
<evidence type="ECO:0000313" key="5">
    <source>
        <dbReference type="EMBL" id="KAG2444289.1"/>
    </source>
</evidence>
<dbReference type="OrthoDB" id="79452at2759"/>
<keyword evidence="2" id="KW-1133">Transmembrane helix</keyword>
<dbReference type="EMBL" id="JAEHOC010000002">
    <property type="protein sequence ID" value="KAG2444289.1"/>
    <property type="molecule type" value="Genomic_DNA"/>
</dbReference>
<feature type="chain" id="PRO_5032624613" description="WW domain-containing protein" evidence="3">
    <location>
        <begin position="28"/>
        <end position="179"/>
    </location>
</feature>
<accession>A0A835WBG7</accession>
<evidence type="ECO:0000256" key="1">
    <source>
        <dbReference type="SAM" id="MobiDB-lite"/>
    </source>
</evidence>
<dbReference type="SMART" id="SM00456">
    <property type="entry name" value="WW"/>
    <property type="match status" value="1"/>
</dbReference>